<dbReference type="AlphaFoldDB" id="A0A822ZTK9"/>
<dbReference type="GO" id="GO:0003677">
    <property type="term" value="F:DNA binding"/>
    <property type="evidence" value="ECO:0007669"/>
    <property type="project" value="UniProtKB-KW"/>
</dbReference>
<protein>
    <recommendedName>
        <fullName evidence="6">TF-B3 domain-containing protein</fullName>
    </recommendedName>
</protein>
<evidence type="ECO:0000256" key="2">
    <source>
        <dbReference type="ARBA" id="ARBA00023015"/>
    </source>
</evidence>
<dbReference type="EMBL" id="DUZY01000008">
    <property type="protein sequence ID" value="DAD46871.1"/>
    <property type="molecule type" value="Genomic_DNA"/>
</dbReference>
<dbReference type="PANTHER" id="PTHR31391:SF106">
    <property type="entry name" value="B3 DOMAIN-CONTAINING PROTEIN OS01G0723500"/>
    <property type="match status" value="1"/>
</dbReference>
<dbReference type="SMART" id="SM01019">
    <property type="entry name" value="B3"/>
    <property type="match status" value="1"/>
</dbReference>
<evidence type="ECO:0000313" key="8">
    <source>
        <dbReference type="Proteomes" id="UP000607653"/>
    </source>
</evidence>
<comment type="subcellular location">
    <subcellularLocation>
        <location evidence="1">Nucleus</location>
    </subcellularLocation>
</comment>
<dbReference type="Proteomes" id="UP000607653">
    <property type="component" value="Unassembled WGS sequence"/>
</dbReference>
<dbReference type="PANTHER" id="PTHR31391">
    <property type="entry name" value="B3 DOMAIN-CONTAINING PROTEIN OS11G0197600-RELATED"/>
    <property type="match status" value="1"/>
</dbReference>
<keyword evidence="2" id="KW-0805">Transcription regulation</keyword>
<proteinExistence type="predicted"/>
<dbReference type="CDD" id="cd10017">
    <property type="entry name" value="B3_DNA"/>
    <property type="match status" value="1"/>
</dbReference>
<dbReference type="GO" id="GO:0005634">
    <property type="term" value="C:nucleus"/>
    <property type="evidence" value="ECO:0007669"/>
    <property type="project" value="UniProtKB-SubCell"/>
</dbReference>
<dbReference type="InterPro" id="IPR015300">
    <property type="entry name" value="DNA-bd_pseudobarrel_sf"/>
</dbReference>
<gene>
    <name evidence="7" type="ORF">HUJ06_016808</name>
</gene>
<reference evidence="7 8" key="1">
    <citation type="journal article" date="2020" name="Mol. Biol. Evol.">
        <title>Distinct Expression and Methylation Patterns for Genes with Different Fates following a Single Whole-Genome Duplication in Flowering Plants.</title>
        <authorList>
            <person name="Shi T."/>
            <person name="Rahmani R.S."/>
            <person name="Gugger P.F."/>
            <person name="Wang M."/>
            <person name="Li H."/>
            <person name="Zhang Y."/>
            <person name="Li Z."/>
            <person name="Wang Q."/>
            <person name="Van de Peer Y."/>
            <person name="Marchal K."/>
            <person name="Chen J."/>
        </authorList>
    </citation>
    <scope>NUCLEOTIDE SEQUENCE [LARGE SCALE GENOMIC DNA]</scope>
    <source>
        <tissue evidence="7">Leaf</tissue>
    </source>
</reference>
<evidence type="ECO:0000256" key="1">
    <source>
        <dbReference type="ARBA" id="ARBA00004123"/>
    </source>
</evidence>
<organism evidence="7 8">
    <name type="scientific">Nelumbo nucifera</name>
    <name type="common">Sacred lotus</name>
    <dbReference type="NCBI Taxonomy" id="4432"/>
    <lineage>
        <taxon>Eukaryota</taxon>
        <taxon>Viridiplantae</taxon>
        <taxon>Streptophyta</taxon>
        <taxon>Embryophyta</taxon>
        <taxon>Tracheophyta</taxon>
        <taxon>Spermatophyta</taxon>
        <taxon>Magnoliopsida</taxon>
        <taxon>Proteales</taxon>
        <taxon>Nelumbonaceae</taxon>
        <taxon>Nelumbo</taxon>
    </lineage>
</organism>
<evidence type="ECO:0000256" key="4">
    <source>
        <dbReference type="ARBA" id="ARBA00023163"/>
    </source>
</evidence>
<dbReference type="PROSITE" id="PS50863">
    <property type="entry name" value="B3"/>
    <property type="match status" value="1"/>
</dbReference>
<keyword evidence="4" id="KW-0804">Transcription</keyword>
<dbReference type="Gene3D" id="2.40.330.10">
    <property type="entry name" value="DNA-binding pseudobarrel domain"/>
    <property type="match status" value="1"/>
</dbReference>
<feature type="domain" description="TF-B3" evidence="6">
    <location>
        <begin position="16"/>
        <end position="109"/>
    </location>
</feature>
<dbReference type="InterPro" id="IPR044837">
    <property type="entry name" value="REM16-like"/>
</dbReference>
<keyword evidence="3" id="KW-0238">DNA-binding</keyword>
<comment type="caution">
    <text evidence="7">The sequence shown here is derived from an EMBL/GenBank/DDBJ whole genome shotgun (WGS) entry which is preliminary data.</text>
</comment>
<keyword evidence="5" id="KW-0539">Nucleus</keyword>
<accession>A0A822ZTK9</accession>
<name>A0A822ZTK9_NELNU</name>
<evidence type="ECO:0000256" key="5">
    <source>
        <dbReference type="ARBA" id="ARBA00023242"/>
    </source>
</evidence>
<evidence type="ECO:0000313" key="7">
    <source>
        <dbReference type="EMBL" id="DAD46871.1"/>
    </source>
</evidence>
<dbReference type="SUPFAM" id="SSF101936">
    <property type="entry name" value="DNA-binding pseudobarrel domain"/>
    <property type="match status" value="1"/>
</dbReference>
<evidence type="ECO:0000256" key="3">
    <source>
        <dbReference type="ARBA" id="ARBA00023125"/>
    </source>
</evidence>
<dbReference type="InterPro" id="IPR003340">
    <property type="entry name" value="B3_DNA-bd"/>
</dbReference>
<dbReference type="Pfam" id="PF02362">
    <property type="entry name" value="B3"/>
    <property type="match status" value="1"/>
</dbReference>
<keyword evidence="8" id="KW-1185">Reference proteome</keyword>
<evidence type="ECO:0000259" key="6">
    <source>
        <dbReference type="PROSITE" id="PS50863"/>
    </source>
</evidence>
<sequence length="257" mass="28935">MATTKSLGGASSGIPSSFFKVFLPNVSSERLKIPPAFLKHMQGQTSGTVSLTGPSGNVWLVNLIGTTDGLFLEQGWNIFLKDHFIEFGDFFVFRYDGNLCFDVQVFDQTACEKEAAFRAKCSQVNGDFVQYNGMKRVRGKEPEIVYGSSLKPFEVVIKRKRVSSPQVTQFSSGGEKKLTSQETREEVQRAALSFSSEFPYVVSCMKKYNVGVPSVLVGLENMVQSRMFNFFEVKLCLLKIWRIYYESGIVEIKRVSR</sequence>